<sequence length="276" mass="29854">MRLSFLAPALAAVSVAFAAPVVASQTDEIMSVLRLPEVFSVLSAEGESYGEELDANMLDGAGGAAWTEAVRQIYQPDRLLPQFETALRKAVDASGTDFTPVLDRFRSDLGVQATSLEISARRAMLDPDVEDASRLTLEDLRAEEAPRLALIEEFVSVNNLVEDNVTSGLNANLAFYQGLRDAGAIGPEMGEGDMLAEVWSQEDAIRAETDTWVNAYLAMAYAPLSDDELRRYTDITRGAEAQALNRVITEAYNAVFMDVSRQLGRAAGAVLAGQDL</sequence>
<dbReference type="RefSeq" id="WP_146111570.1">
    <property type="nucleotide sequence ID" value="NZ_PVEP01000002.1"/>
</dbReference>
<evidence type="ECO:0000313" key="3">
    <source>
        <dbReference type="Proteomes" id="UP000238338"/>
    </source>
</evidence>
<dbReference type="AlphaFoldDB" id="A0A2S8SAP1"/>
<name>A0A2S8SAP1_9RHOB</name>
<gene>
    <name evidence="2" type="ORF">LX70_01676</name>
</gene>
<dbReference type="EMBL" id="PVEP01000002">
    <property type="protein sequence ID" value="PQV57866.1"/>
    <property type="molecule type" value="Genomic_DNA"/>
</dbReference>
<dbReference type="Proteomes" id="UP000238338">
    <property type="component" value="Unassembled WGS sequence"/>
</dbReference>
<accession>A0A2S8SAP1</accession>
<evidence type="ECO:0000313" key="2">
    <source>
        <dbReference type="EMBL" id="PQV57866.1"/>
    </source>
</evidence>
<evidence type="ECO:0008006" key="4">
    <source>
        <dbReference type="Google" id="ProtNLM"/>
    </source>
</evidence>
<keyword evidence="3" id="KW-1185">Reference proteome</keyword>
<proteinExistence type="predicted"/>
<evidence type="ECO:0000256" key="1">
    <source>
        <dbReference type="SAM" id="SignalP"/>
    </source>
</evidence>
<keyword evidence="1" id="KW-0732">Signal</keyword>
<protein>
    <recommendedName>
        <fullName evidence="4">DUF2059 domain-containing protein</fullName>
    </recommendedName>
</protein>
<dbReference type="OrthoDB" id="7841298at2"/>
<feature type="chain" id="PRO_5015559669" description="DUF2059 domain-containing protein" evidence="1">
    <location>
        <begin position="19"/>
        <end position="276"/>
    </location>
</feature>
<comment type="caution">
    <text evidence="2">The sequence shown here is derived from an EMBL/GenBank/DDBJ whole genome shotgun (WGS) entry which is preliminary data.</text>
</comment>
<organism evidence="2 3">
    <name type="scientific">Albidovulum denitrificans</name>
    <dbReference type="NCBI Taxonomy" id="404881"/>
    <lineage>
        <taxon>Bacteria</taxon>
        <taxon>Pseudomonadati</taxon>
        <taxon>Pseudomonadota</taxon>
        <taxon>Alphaproteobacteria</taxon>
        <taxon>Rhodobacterales</taxon>
        <taxon>Paracoccaceae</taxon>
        <taxon>Albidovulum</taxon>
    </lineage>
</organism>
<reference evidence="2 3" key="1">
    <citation type="submission" date="2018-02" db="EMBL/GenBank/DDBJ databases">
        <title>Genomic Encyclopedia of Archaeal and Bacterial Type Strains, Phase II (KMG-II): from individual species to whole genera.</title>
        <authorList>
            <person name="Goeker M."/>
        </authorList>
    </citation>
    <scope>NUCLEOTIDE SEQUENCE [LARGE SCALE GENOMIC DNA]</scope>
    <source>
        <strain evidence="2 3">DSM 18921</strain>
    </source>
</reference>
<feature type="signal peptide" evidence="1">
    <location>
        <begin position="1"/>
        <end position="18"/>
    </location>
</feature>